<sequence>MFYLQKSFRPKAIRKCYYHTMPQQCRNIGWFARIPRAERDAIFGLVEDFQKDTSKPKVNLGIGVFRTDEDKPYILKCVQKAEEKILKKRMDKEYSPVAGFEIFKKLSMDFTFGKSSVFNKPGRHVTFQGLSGCGGLSIAAQFLRMFYPGRKMVYISDPTWPNHQNLFNKLGLKTDTYRYYDAENISLDFDGMMEDIHKMPYRSIILFHASAHNPTGFDPTEEQWKEITEEVKKRKLYVIMDNAYQGFASGDLNKDAQSFRIMAKRRVNMVLVTSYAKNFGLYGERVGATSFLVDSKHEADKILSQLILLIRANHSNPPLHGARIVEEVFTDPCLTKLWIEELKIMANRLKSARKQLLQKLKETGSSRNWDFITKQIGMFSYTGLTKEQIIRLQKEFHIYMLTSGRLAIPGITSKNVEYVAKCIHKVTS</sequence>
<name>A0A9P0D8C2_9CUCU</name>
<dbReference type="InterPro" id="IPR015424">
    <property type="entry name" value="PyrdxlP-dep_Trfase"/>
</dbReference>
<evidence type="ECO:0000313" key="10">
    <source>
        <dbReference type="EMBL" id="CAH1112083.1"/>
    </source>
</evidence>
<dbReference type="PANTHER" id="PTHR11879:SF22">
    <property type="entry name" value="ASPARTATE AMINOTRANSFERASE, MITOCHONDRIAL"/>
    <property type="match status" value="1"/>
</dbReference>
<dbReference type="InterPro" id="IPR004839">
    <property type="entry name" value="Aminotransferase_I/II_large"/>
</dbReference>
<comment type="miscellaneous">
    <text evidence="8">In eukaryotes there are cytoplasmic, mitochondrial and chloroplastic isozymes.</text>
</comment>
<dbReference type="PANTHER" id="PTHR11879">
    <property type="entry name" value="ASPARTATE AMINOTRANSFERASE"/>
    <property type="match status" value="1"/>
</dbReference>
<dbReference type="Gene3D" id="3.90.1150.10">
    <property type="entry name" value="Aspartate Aminotransferase, domain 1"/>
    <property type="match status" value="1"/>
</dbReference>
<protein>
    <recommendedName>
        <fullName evidence="8">Aspartate aminotransferase</fullName>
        <ecNumber evidence="8">2.6.1.1</ecNumber>
    </recommendedName>
</protein>
<keyword evidence="11" id="KW-1185">Reference proteome</keyword>
<dbReference type="InterPro" id="IPR004838">
    <property type="entry name" value="NHTrfase_class1_PyrdxlP-BS"/>
</dbReference>
<keyword evidence="5 8" id="KW-0808">Transferase</keyword>
<dbReference type="AlphaFoldDB" id="A0A9P0D8C2"/>
<dbReference type="NCBIfam" id="NF006719">
    <property type="entry name" value="PRK09257.1"/>
    <property type="match status" value="1"/>
</dbReference>
<dbReference type="PRINTS" id="PR00799">
    <property type="entry name" value="TRANSAMINASE"/>
</dbReference>
<dbReference type="Proteomes" id="UP001153636">
    <property type="component" value="Chromosome 6"/>
</dbReference>
<comment type="subunit">
    <text evidence="3 8">Homodimer.</text>
</comment>
<dbReference type="Gene3D" id="3.40.640.10">
    <property type="entry name" value="Type I PLP-dependent aspartate aminotransferase-like (Major domain)"/>
    <property type="match status" value="1"/>
</dbReference>
<accession>A0A9P0D8C2</accession>
<evidence type="ECO:0000256" key="7">
    <source>
        <dbReference type="ARBA" id="ARBA00049185"/>
    </source>
</evidence>
<dbReference type="GO" id="GO:0004069">
    <property type="term" value="F:L-aspartate:2-oxoglutarate aminotransferase activity"/>
    <property type="evidence" value="ECO:0007669"/>
    <property type="project" value="UniProtKB-EC"/>
</dbReference>
<dbReference type="CDD" id="cd00609">
    <property type="entry name" value="AAT_like"/>
    <property type="match status" value="1"/>
</dbReference>
<dbReference type="GO" id="GO:0005739">
    <property type="term" value="C:mitochondrion"/>
    <property type="evidence" value="ECO:0007669"/>
    <property type="project" value="TreeGrafter"/>
</dbReference>
<dbReference type="GO" id="GO:0030170">
    <property type="term" value="F:pyridoxal phosphate binding"/>
    <property type="evidence" value="ECO:0007669"/>
    <property type="project" value="InterPro"/>
</dbReference>
<evidence type="ECO:0000256" key="5">
    <source>
        <dbReference type="ARBA" id="ARBA00022679"/>
    </source>
</evidence>
<evidence type="ECO:0000256" key="2">
    <source>
        <dbReference type="ARBA" id="ARBA00007441"/>
    </source>
</evidence>
<evidence type="ECO:0000259" key="9">
    <source>
        <dbReference type="Pfam" id="PF00155"/>
    </source>
</evidence>
<dbReference type="InterPro" id="IPR000796">
    <property type="entry name" value="Asp_trans"/>
</dbReference>
<proteinExistence type="inferred from homology"/>
<keyword evidence="4 8" id="KW-0032">Aminotransferase</keyword>
<evidence type="ECO:0000256" key="3">
    <source>
        <dbReference type="ARBA" id="ARBA00011738"/>
    </source>
</evidence>
<keyword evidence="6" id="KW-0663">Pyridoxal phosphate</keyword>
<dbReference type="FunFam" id="3.90.1150.10:FF:000001">
    <property type="entry name" value="Aspartate aminotransferase"/>
    <property type="match status" value="1"/>
</dbReference>
<dbReference type="EC" id="2.6.1.1" evidence="8"/>
<dbReference type="InterPro" id="IPR015421">
    <property type="entry name" value="PyrdxlP-dep_Trfase_major"/>
</dbReference>
<reference evidence="10" key="1">
    <citation type="submission" date="2022-01" db="EMBL/GenBank/DDBJ databases">
        <authorList>
            <person name="King R."/>
        </authorList>
    </citation>
    <scope>NUCLEOTIDE SEQUENCE</scope>
</reference>
<dbReference type="Pfam" id="PF00155">
    <property type="entry name" value="Aminotran_1_2"/>
    <property type="match status" value="1"/>
</dbReference>
<dbReference type="OrthoDB" id="6752799at2759"/>
<dbReference type="EMBL" id="OV651818">
    <property type="protein sequence ID" value="CAH1112083.1"/>
    <property type="molecule type" value="Genomic_DNA"/>
</dbReference>
<comment type="catalytic activity">
    <reaction evidence="7 8">
        <text>L-aspartate + 2-oxoglutarate = oxaloacetate + L-glutamate</text>
        <dbReference type="Rhea" id="RHEA:21824"/>
        <dbReference type="ChEBI" id="CHEBI:16452"/>
        <dbReference type="ChEBI" id="CHEBI:16810"/>
        <dbReference type="ChEBI" id="CHEBI:29985"/>
        <dbReference type="ChEBI" id="CHEBI:29991"/>
        <dbReference type="EC" id="2.6.1.1"/>
    </reaction>
</comment>
<dbReference type="SUPFAM" id="SSF53383">
    <property type="entry name" value="PLP-dependent transferases"/>
    <property type="match status" value="1"/>
</dbReference>
<comment type="cofactor">
    <cofactor evidence="1">
        <name>pyridoxal 5'-phosphate</name>
        <dbReference type="ChEBI" id="CHEBI:597326"/>
    </cofactor>
</comment>
<organism evidence="10 11">
    <name type="scientific">Psylliodes chrysocephalus</name>
    <dbReference type="NCBI Taxonomy" id="3402493"/>
    <lineage>
        <taxon>Eukaryota</taxon>
        <taxon>Metazoa</taxon>
        <taxon>Ecdysozoa</taxon>
        <taxon>Arthropoda</taxon>
        <taxon>Hexapoda</taxon>
        <taxon>Insecta</taxon>
        <taxon>Pterygota</taxon>
        <taxon>Neoptera</taxon>
        <taxon>Endopterygota</taxon>
        <taxon>Coleoptera</taxon>
        <taxon>Polyphaga</taxon>
        <taxon>Cucujiformia</taxon>
        <taxon>Chrysomeloidea</taxon>
        <taxon>Chrysomelidae</taxon>
        <taxon>Galerucinae</taxon>
        <taxon>Alticini</taxon>
        <taxon>Psylliodes</taxon>
    </lineage>
</organism>
<evidence type="ECO:0000313" key="11">
    <source>
        <dbReference type="Proteomes" id="UP001153636"/>
    </source>
</evidence>
<dbReference type="InterPro" id="IPR015422">
    <property type="entry name" value="PyrdxlP-dep_Trfase_small"/>
</dbReference>
<evidence type="ECO:0000256" key="6">
    <source>
        <dbReference type="ARBA" id="ARBA00022898"/>
    </source>
</evidence>
<dbReference type="PROSITE" id="PS00105">
    <property type="entry name" value="AA_TRANSFER_CLASS_1"/>
    <property type="match status" value="1"/>
</dbReference>
<gene>
    <name evidence="10" type="ORF">PSYICH_LOCUS11758</name>
</gene>
<comment type="similarity">
    <text evidence="2">Belongs to the class-I pyridoxal-phosphate-dependent aminotransferase family.</text>
</comment>
<dbReference type="GO" id="GO:0006520">
    <property type="term" value="P:amino acid metabolic process"/>
    <property type="evidence" value="ECO:0007669"/>
    <property type="project" value="InterPro"/>
</dbReference>
<evidence type="ECO:0000256" key="8">
    <source>
        <dbReference type="RuleBase" id="RU000480"/>
    </source>
</evidence>
<evidence type="ECO:0000256" key="4">
    <source>
        <dbReference type="ARBA" id="ARBA00022576"/>
    </source>
</evidence>
<evidence type="ECO:0000256" key="1">
    <source>
        <dbReference type="ARBA" id="ARBA00001933"/>
    </source>
</evidence>
<dbReference type="FunFam" id="3.40.640.10:FF:000066">
    <property type="entry name" value="Aspartate aminotransferase"/>
    <property type="match status" value="1"/>
</dbReference>
<feature type="domain" description="Aminotransferase class I/classII large" evidence="9">
    <location>
        <begin position="56"/>
        <end position="421"/>
    </location>
</feature>